<evidence type="ECO:0000313" key="5">
    <source>
        <dbReference type="EMBL" id="DAE04828.1"/>
    </source>
</evidence>
<dbReference type="InterPro" id="IPR058530">
    <property type="entry name" value="Baseplate_J-like_C"/>
</dbReference>
<evidence type="ECO:0000256" key="1">
    <source>
        <dbReference type="ARBA" id="ARBA00038087"/>
    </source>
</evidence>
<dbReference type="InterPro" id="IPR006949">
    <property type="entry name" value="Barrel_Baseplate_J-like"/>
</dbReference>
<evidence type="ECO:0000259" key="2">
    <source>
        <dbReference type="Pfam" id="PF04865"/>
    </source>
</evidence>
<name>A0A8S5PF32_9CAUD</name>
<dbReference type="PANTHER" id="PTHR37829:SF3">
    <property type="entry name" value="PROTEIN JAYE-RELATED"/>
    <property type="match status" value="1"/>
</dbReference>
<dbReference type="Pfam" id="PF26079">
    <property type="entry name" value="Baseplate_J_C"/>
    <property type="match status" value="1"/>
</dbReference>
<dbReference type="Pfam" id="PF26078">
    <property type="entry name" value="Baseplate_J_M"/>
    <property type="match status" value="1"/>
</dbReference>
<accession>A0A8S5PF32</accession>
<feature type="domain" description="Baseplate J-like central" evidence="3">
    <location>
        <begin position="189"/>
        <end position="258"/>
    </location>
</feature>
<feature type="domain" description="Baseplate protein J-like barrel" evidence="2">
    <location>
        <begin position="98"/>
        <end position="166"/>
    </location>
</feature>
<proteinExistence type="inferred from homology"/>
<reference evidence="5" key="1">
    <citation type="journal article" date="2021" name="Proc. Natl. Acad. Sci. U.S.A.">
        <title>A Catalog of Tens of Thousands of Viruses from Human Metagenomes Reveals Hidden Associations with Chronic Diseases.</title>
        <authorList>
            <person name="Tisza M.J."/>
            <person name="Buck C.B."/>
        </authorList>
    </citation>
    <scope>NUCLEOTIDE SEQUENCE</scope>
    <source>
        <strain evidence="5">Ctgr818</strain>
    </source>
</reference>
<evidence type="ECO:0000259" key="3">
    <source>
        <dbReference type="Pfam" id="PF26078"/>
    </source>
</evidence>
<dbReference type="InterPro" id="IPR058531">
    <property type="entry name" value="Baseplate_J_M"/>
</dbReference>
<evidence type="ECO:0000259" key="4">
    <source>
        <dbReference type="Pfam" id="PF26079"/>
    </source>
</evidence>
<dbReference type="InterPro" id="IPR052399">
    <property type="entry name" value="Phage_Baseplate_Assmbl_Protein"/>
</dbReference>
<comment type="similarity">
    <text evidence="1">Belongs to the Mu gp47/PBSX XkdT family.</text>
</comment>
<sequence length="346" mass="38718">MATIRPTLQEIKDRVDNETTSRLDNTQLRRSDIVVFKTIISSVAHSLYSAIEYGRRQLFIDSCEVSYLERVASIWGLSRKQATKAKGFVKFRYAQDVSDIPLHTVIQTDTGLQYETISSPNSQGVATVRALEAGQSYNISKNVELSLPTPLVGVIKAVTTTELTGGTDIESDDSLRARVLEHTQNPPRQGTKDDYIAWCREVEGVGQAWCYPQEQGKGTVTMRILDDNMNMPDSELISKVQQHLDLMSNIMATVYVVAPVPQSFNFKLKIKPNNLTMREQAEQAIKDVFKDEAVPGGKIYLSHLNLAISKLTDEIDHVIVEPKLDIQAQGSQYLPTVGEITWQEDD</sequence>
<dbReference type="Pfam" id="PF04865">
    <property type="entry name" value="Baseplate_J"/>
    <property type="match status" value="1"/>
</dbReference>
<dbReference type="PANTHER" id="PTHR37829">
    <property type="entry name" value="PHAGE-LIKE ELEMENT PBSX PROTEIN XKDT"/>
    <property type="match status" value="1"/>
</dbReference>
<dbReference type="EMBL" id="BK015395">
    <property type="protein sequence ID" value="DAE04828.1"/>
    <property type="molecule type" value="Genomic_DNA"/>
</dbReference>
<protein>
    <submittedName>
        <fullName evidence="5">Baseplate J like protein</fullName>
    </submittedName>
</protein>
<feature type="domain" description="Baseplate J-like C-terminal" evidence="4">
    <location>
        <begin position="265"/>
        <end position="342"/>
    </location>
</feature>
<organism evidence="5">
    <name type="scientific">Myoviridae sp. ctgr818</name>
    <dbReference type="NCBI Taxonomy" id="2825150"/>
    <lineage>
        <taxon>Viruses</taxon>
        <taxon>Duplodnaviria</taxon>
        <taxon>Heunggongvirae</taxon>
        <taxon>Uroviricota</taxon>
        <taxon>Caudoviricetes</taxon>
    </lineage>
</organism>